<dbReference type="InParanoid" id="A0A371RKT8"/>
<gene>
    <name evidence="3" type="ORF">DX908_12875</name>
</gene>
<dbReference type="PROSITE" id="PS51257">
    <property type="entry name" value="PROKAR_LIPOPROTEIN"/>
    <property type="match status" value="1"/>
</dbReference>
<keyword evidence="1" id="KW-0732">Signal</keyword>
<dbReference type="InterPro" id="IPR005586">
    <property type="entry name" value="ABC_trans_aux"/>
</dbReference>
<evidence type="ECO:0000259" key="2">
    <source>
        <dbReference type="Pfam" id="PF03886"/>
    </source>
</evidence>
<organism evidence="3 4">
    <name type="scientific">Parvularcula marina</name>
    <dbReference type="NCBI Taxonomy" id="2292771"/>
    <lineage>
        <taxon>Bacteria</taxon>
        <taxon>Pseudomonadati</taxon>
        <taxon>Pseudomonadota</taxon>
        <taxon>Alphaproteobacteria</taxon>
        <taxon>Parvularculales</taxon>
        <taxon>Parvularculaceae</taxon>
        <taxon>Parvularcula</taxon>
    </lineage>
</organism>
<name>A0A371RKT8_9PROT</name>
<sequence>MLKKLICAVPLLALGACVSVLPDSGRQPPRFRLDPDRAMSVAVTPVDTSLIISDPTAEAVYNTFNVAIATGPYRYEYVDGAEWADRVPVLFRIYLERRFENADIVAAVGDRTEMPVSRSYVLYSDIRAFNIDRTGAGEVARVSFGARLTNPRGHTLASSVFTQEIPTGGRGAEFYADALNEAAAMTTEEAVRWTSGLIEENERREAAQSK</sequence>
<dbReference type="Proteomes" id="UP000264589">
    <property type="component" value="Unassembled WGS sequence"/>
</dbReference>
<dbReference type="RefSeq" id="WP_116392711.1">
    <property type="nucleotide sequence ID" value="NZ_QUQO01000001.1"/>
</dbReference>
<dbReference type="Gene3D" id="3.40.50.10610">
    <property type="entry name" value="ABC-type transport auxiliary lipoprotein component"/>
    <property type="match status" value="1"/>
</dbReference>
<dbReference type="AlphaFoldDB" id="A0A371RKT8"/>
<reference evidence="3 4" key="1">
    <citation type="submission" date="2018-08" db="EMBL/GenBank/DDBJ databases">
        <title>Parvularcula sp. SM1705, isolated from surface water of the South Sea China.</title>
        <authorList>
            <person name="Sun L."/>
        </authorList>
    </citation>
    <scope>NUCLEOTIDE SEQUENCE [LARGE SCALE GENOMIC DNA]</scope>
    <source>
        <strain evidence="3 4">SM1705</strain>
    </source>
</reference>
<comment type="caution">
    <text evidence="3">The sequence shown here is derived from an EMBL/GenBank/DDBJ whole genome shotgun (WGS) entry which is preliminary data.</text>
</comment>
<feature type="signal peptide" evidence="1">
    <location>
        <begin position="1"/>
        <end position="22"/>
    </location>
</feature>
<proteinExistence type="predicted"/>
<feature type="chain" id="PRO_5016843828" description="ABC-type transport auxiliary lipoprotein component domain-containing protein" evidence="1">
    <location>
        <begin position="23"/>
        <end position="210"/>
    </location>
</feature>
<feature type="domain" description="ABC-type transport auxiliary lipoprotein component" evidence="2">
    <location>
        <begin position="41"/>
        <end position="189"/>
    </location>
</feature>
<dbReference type="SUPFAM" id="SSF159594">
    <property type="entry name" value="XCC0632-like"/>
    <property type="match status" value="1"/>
</dbReference>
<dbReference type="Pfam" id="PF03886">
    <property type="entry name" value="ABC_trans_aux"/>
    <property type="match status" value="1"/>
</dbReference>
<accession>A0A371RKT8</accession>
<keyword evidence="4" id="KW-1185">Reference proteome</keyword>
<protein>
    <recommendedName>
        <fullName evidence="2">ABC-type transport auxiliary lipoprotein component domain-containing protein</fullName>
    </recommendedName>
</protein>
<dbReference type="OrthoDB" id="9808689at2"/>
<evidence type="ECO:0000313" key="4">
    <source>
        <dbReference type="Proteomes" id="UP000264589"/>
    </source>
</evidence>
<dbReference type="EMBL" id="QUQO01000001">
    <property type="protein sequence ID" value="RFB06078.1"/>
    <property type="molecule type" value="Genomic_DNA"/>
</dbReference>
<evidence type="ECO:0000256" key="1">
    <source>
        <dbReference type="SAM" id="SignalP"/>
    </source>
</evidence>
<evidence type="ECO:0000313" key="3">
    <source>
        <dbReference type="EMBL" id="RFB06078.1"/>
    </source>
</evidence>